<accession>A0A291H110</accession>
<dbReference type="EMBL" id="CP023564">
    <property type="protein sequence ID" value="ATG56082.1"/>
    <property type="molecule type" value="Genomic_DNA"/>
</dbReference>
<evidence type="ECO:0000313" key="6">
    <source>
        <dbReference type="Proteomes" id="UP000217889"/>
    </source>
</evidence>
<comment type="similarity">
    <text evidence="2">Belongs to the CDP-alcohol phosphatidyltransferase class-I family.</text>
</comment>
<gene>
    <name evidence="5" type="ORF">CFK41_15820</name>
</gene>
<dbReference type="PROSITE" id="PS00379">
    <property type="entry name" value="CDP_ALCOHOL_P_TRANSF"/>
    <property type="match status" value="1"/>
</dbReference>
<feature type="transmembrane region" description="Helical" evidence="4">
    <location>
        <begin position="114"/>
        <end position="130"/>
    </location>
</feature>
<dbReference type="Pfam" id="PF01066">
    <property type="entry name" value="CDP-OH_P_transf"/>
    <property type="match status" value="1"/>
</dbReference>
<feature type="transmembrane region" description="Helical" evidence="4">
    <location>
        <begin position="178"/>
        <end position="199"/>
    </location>
</feature>
<proteinExistence type="inferred from homology"/>
<dbReference type="AlphaFoldDB" id="A0A291H110"/>
<evidence type="ECO:0000256" key="4">
    <source>
        <dbReference type="SAM" id="Phobius"/>
    </source>
</evidence>
<dbReference type="GO" id="GO:0016020">
    <property type="term" value="C:membrane"/>
    <property type="evidence" value="ECO:0007669"/>
    <property type="project" value="InterPro"/>
</dbReference>
<reference evidence="5 6" key="1">
    <citation type="journal article" date="2014" name="Int. J. Syst. Evol. Microbiol.">
        <title>Brachybacterium ginsengisoli sp. nov., isolated from soil of a ginseng field.</title>
        <authorList>
            <person name="Hoang V.A."/>
            <person name="Kim Y.J."/>
            <person name="Nguyen N.L."/>
            <person name="Yang D.C."/>
        </authorList>
    </citation>
    <scope>NUCLEOTIDE SEQUENCE [LARGE SCALE GENOMIC DNA]</scope>
    <source>
        <strain evidence="5 6">DCY80</strain>
    </source>
</reference>
<feature type="region of interest" description="Disordered" evidence="3">
    <location>
        <begin position="1"/>
        <end position="37"/>
    </location>
</feature>
<dbReference type="OrthoDB" id="7390033at2"/>
<dbReference type="KEGG" id="bgg:CFK41_15820"/>
<dbReference type="GO" id="GO:0016780">
    <property type="term" value="F:phosphotransferase activity, for other substituted phosphate groups"/>
    <property type="evidence" value="ECO:0007669"/>
    <property type="project" value="InterPro"/>
</dbReference>
<name>A0A291H110_9MICO</name>
<keyword evidence="1 2" id="KW-0808">Transferase</keyword>
<dbReference type="GO" id="GO:0008654">
    <property type="term" value="P:phospholipid biosynthetic process"/>
    <property type="evidence" value="ECO:0007669"/>
    <property type="project" value="InterPro"/>
</dbReference>
<evidence type="ECO:0000256" key="1">
    <source>
        <dbReference type="ARBA" id="ARBA00022679"/>
    </source>
</evidence>
<evidence type="ECO:0000313" key="5">
    <source>
        <dbReference type="EMBL" id="ATG56082.1"/>
    </source>
</evidence>
<sequence>MTTIDPWSRAPSSHRGTRIAASAPSTERPMNPQTLTAPTTRRLPLAESLRLLDAAQKPGTGVPAYTRWVNRRIARYLCALAERVGATPSAVSVASILVTFSGLAAFLLLRSTPVIAGISAAILLALGYALDSADGQLARLQGTSSLQGEWLDHTLDALRLPAVHLTIAAGFLLHDLPVLAVAAAAFSVIASAGFLSQNLGGLLRDRSRSQRTVTRRHQSWLLLPADPGVLCWAFALWPLLPLFGAAYLALLLTNLLHITLSTRRRWAELGEGARP</sequence>
<evidence type="ECO:0000256" key="2">
    <source>
        <dbReference type="RuleBase" id="RU003750"/>
    </source>
</evidence>
<evidence type="ECO:0000256" key="3">
    <source>
        <dbReference type="SAM" id="MobiDB-lite"/>
    </source>
</evidence>
<dbReference type="Proteomes" id="UP000217889">
    <property type="component" value="Chromosome"/>
</dbReference>
<keyword evidence="6" id="KW-1185">Reference proteome</keyword>
<organism evidence="5 6">
    <name type="scientific">Brachybacterium ginsengisoli</name>
    <dbReference type="NCBI Taxonomy" id="1331682"/>
    <lineage>
        <taxon>Bacteria</taxon>
        <taxon>Bacillati</taxon>
        <taxon>Actinomycetota</taxon>
        <taxon>Actinomycetes</taxon>
        <taxon>Micrococcales</taxon>
        <taxon>Dermabacteraceae</taxon>
        <taxon>Brachybacterium</taxon>
    </lineage>
</organism>
<dbReference type="InterPro" id="IPR048254">
    <property type="entry name" value="CDP_ALCOHOL_P_TRANSF_CS"/>
</dbReference>
<protein>
    <submittedName>
        <fullName evidence="5">CDP-alcohol phosphatidyltransferase</fullName>
    </submittedName>
</protein>
<dbReference type="InterPro" id="IPR043130">
    <property type="entry name" value="CDP-OH_PTrfase_TM_dom"/>
</dbReference>
<keyword evidence="4" id="KW-0472">Membrane</keyword>
<dbReference type="InterPro" id="IPR000462">
    <property type="entry name" value="CDP-OH_P_trans"/>
</dbReference>
<feature type="transmembrane region" description="Helical" evidence="4">
    <location>
        <begin position="243"/>
        <end position="260"/>
    </location>
</feature>
<keyword evidence="4" id="KW-0812">Transmembrane</keyword>
<keyword evidence="4" id="KW-1133">Transmembrane helix</keyword>
<dbReference type="Gene3D" id="1.20.120.1760">
    <property type="match status" value="1"/>
</dbReference>